<accession>A0ABD5F023</accession>
<dbReference type="PANTHER" id="PTHR31964">
    <property type="entry name" value="ADENINE NUCLEOTIDE ALPHA HYDROLASES-LIKE SUPERFAMILY PROTEIN"/>
    <property type="match status" value="1"/>
</dbReference>
<dbReference type="EMBL" id="JAVRES010000027">
    <property type="protein sequence ID" value="MDT0439460.1"/>
    <property type="molecule type" value="Genomic_DNA"/>
</dbReference>
<feature type="domain" description="UspA" evidence="2">
    <location>
        <begin position="3"/>
        <end position="139"/>
    </location>
</feature>
<dbReference type="InterPro" id="IPR006015">
    <property type="entry name" value="Universal_stress_UspA"/>
</dbReference>
<reference evidence="4" key="1">
    <citation type="submission" date="2023-07" db="EMBL/GenBank/DDBJ databases">
        <title>30 novel species of actinomycetes from the DSMZ collection.</title>
        <authorList>
            <person name="Nouioui I."/>
        </authorList>
    </citation>
    <scope>NUCLEOTIDE SEQUENCE [LARGE SCALE GENOMIC DNA]</scope>
    <source>
        <strain evidence="4">DSM 41981</strain>
    </source>
</reference>
<protein>
    <submittedName>
        <fullName evidence="3">Universal stress protein</fullName>
    </submittedName>
</protein>
<keyword evidence="4" id="KW-1185">Reference proteome</keyword>
<proteinExistence type="inferred from homology"/>
<dbReference type="Gene3D" id="3.40.50.620">
    <property type="entry name" value="HUPs"/>
    <property type="match status" value="2"/>
</dbReference>
<evidence type="ECO:0000313" key="3">
    <source>
        <dbReference type="EMBL" id="MDT0439460.1"/>
    </source>
</evidence>
<evidence type="ECO:0000313" key="4">
    <source>
        <dbReference type="Proteomes" id="UP001183535"/>
    </source>
</evidence>
<dbReference type="Proteomes" id="UP001183535">
    <property type="component" value="Unassembled WGS sequence"/>
</dbReference>
<dbReference type="PRINTS" id="PR01438">
    <property type="entry name" value="UNVRSLSTRESS"/>
</dbReference>
<dbReference type="RefSeq" id="WP_093836373.1">
    <property type="nucleotide sequence ID" value="NZ_JAVRES010000027.1"/>
</dbReference>
<comment type="similarity">
    <text evidence="1">Belongs to the universal stress protein A family.</text>
</comment>
<dbReference type="InterPro" id="IPR006016">
    <property type="entry name" value="UspA"/>
</dbReference>
<feature type="domain" description="UspA" evidence="2">
    <location>
        <begin position="151"/>
        <end position="286"/>
    </location>
</feature>
<dbReference type="SUPFAM" id="SSF52402">
    <property type="entry name" value="Adenine nucleotide alpha hydrolases-like"/>
    <property type="match status" value="2"/>
</dbReference>
<dbReference type="Pfam" id="PF00582">
    <property type="entry name" value="Usp"/>
    <property type="match status" value="2"/>
</dbReference>
<dbReference type="PANTHER" id="PTHR31964:SF113">
    <property type="entry name" value="USPA DOMAIN-CONTAINING PROTEIN"/>
    <property type="match status" value="1"/>
</dbReference>
<name>A0ABD5F023_9ACTN</name>
<evidence type="ECO:0000259" key="2">
    <source>
        <dbReference type="Pfam" id="PF00582"/>
    </source>
</evidence>
<comment type="caution">
    <text evidence="3">The sequence shown here is derived from an EMBL/GenBank/DDBJ whole genome shotgun (WGS) entry which is preliminary data.</text>
</comment>
<gene>
    <name evidence="3" type="ORF">RM877_32840</name>
</gene>
<organism evidence="3 4">
    <name type="scientific">Streptomyces doudnae</name>
    <dbReference type="NCBI Taxonomy" id="3075536"/>
    <lineage>
        <taxon>Bacteria</taxon>
        <taxon>Bacillati</taxon>
        <taxon>Actinomycetota</taxon>
        <taxon>Actinomycetes</taxon>
        <taxon>Kitasatosporales</taxon>
        <taxon>Streptomycetaceae</taxon>
        <taxon>Streptomyces</taxon>
    </lineage>
</organism>
<evidence type="ECO:0000256" key="1">
    <source>
        <dbReference type="ARBA" id="ARBA00008791"/>
    </source>
</evidence>
<dbReference type="AlphaFoldDB" id="A0ABD5F023"/>
<dbReference type="InterPro" id="IPR014729">
    <property type="entry name" value="Rossmann-like_a/b/a_fold"/>
</dbReference>
<sequence>MVLPIAVGIDGSEASLRAVEWAADEAALRGARLRLVEASLWERLEGDLLPGHPNAPYERMRVERNAAVAERRALERRPDVRVTSAVFAEAPQPVLVRESRTATAVVLGCRDSHGVDRAFLGSVGLGVAGHARCPVIVVRGSDGPPPAAPGRIGLGVGGRAGKSAAARFALEEAALRGASLRIVRTRGRHPLETAAERTLSAKALEEAGRGKADASVADVLRDIRDGLAVDRRTTEGHAREVLLAVSREVDLIVVGDRRRGEHPGVRLNSVAHALLLHASCPVAVVPEHM</sequence>